<feature type="signal peptide" evidence="1">
    <location>
        <begin position="1"/>
        <end position="26"/>
    </location>
</feature>
<dbReference type="OrthoDB" id="10370526at2759"/>
<reference evidence="3" key="1">
    <citation type="journal article" date="2011" name="Proc. Natl. Acad. Sci. U.S.A.">
        <title>Obligate biotrophy features unraveled by the genomic analysis of rust fungi.</title>
        <authorList>
            <person name="Duplessis S."/>
            <person name="Cuomo C.A."/>
            <person name="Lin Y.-C."/>
            <person name="Aerts A."/>
            <person name="Tisserant E."/>
            <person name="Veneault-Fourrey C."/>
            <person name="Joly D.L."/>
            <person name="Hacquard S."/>
            <person name="Amselem J."/>
            <person name="Cantarel B.L."/>
            <person name="Chiu R."/>
            <person name="Coutinho P.M."/>
            <person name="Feau N."/>
            <person name="Field M."/>
            <person name="Frey P."/>
            <person name="Gelhaye E."/>
            <person name="Goldberg J."/>
            <person name="Grabherr M.G."/>
            <person name="Kodira C.D."/>
            <person name="Kohler A."/>
            <person name="Kuees U."/>
            <person name="Lindquist E.A."/>
            <person name="Lucas S.M."/>
            <person name="Mago R."/>
            <person name="Mauceli E."/>
            <person name="Morin E."/>
            <person name="Murat C."/>
            <person name="Pangilinan J.L."/>
            <person name="Park R."/>
            <person name="Pearson M."/>
            <person name="Quesneville H."/>
            <person name="Rouhier N."/>
            <person name="Sakthikumar S."/>
            <person name="Salamov A.A."/>
            <person name="Schmutz J."/>
            <person name="Selles B."/>
            <person name="Shapiro H."/>
            <person name="Tanguay P."/>
            <person name="Tuskan G.A."/>
            <person name="Henrissat B."/>
            <person name="Van de Peer Y."/>
            <person name="Rouze P."/>
            <person name="Ellis J.G."/>
            <person name="Dodds P.N."/>
            <person name="Schein J.E."/>
            <person name="Zhong S."/>
            <person name="Hamelin R.C."/>
            <person name="Grigoriev I.V."/>
            <person name="Szabo L.J."/>
            <person name="Martin F."/>
        </authorList>
    </citation>
    <scope>NUCLEOTIDE SEQUENCE [LARGE SCALE GENOMIC DNA]</scope>
    <source>
        <strain evidence="3">98AG31 / pathotype 3-4-7</strain>
    </source>
</reference>
<dbReference type="EMBL" id="GL883100">
    <property type="protein sequence ID" value="EGG08674.1"/>
    <property type="molecule type" value="Genomic_DNA"/>
</dbReference>
<evidence type="ECO:0000313" key="3">
    <source>
        <dbReference type="Proteomes" id="UP000001072"/>
    </source>
</evidence>
<dbReference type="RefSeq" id="XP_007408260.1">
    <property type="nucleotide sequence ID" value="XM_007408198.1"/>
</dbReference>
<dbReference type="VEuPathDB" id="FungiDB:MELLADRAFT_61751"/>
<gene>
    <name evidence="2" type="ORF">MELLADRAFT_61751</name>
</gene>
<evidence type="ECO:0008006" key="4">
    <source>
        <dbReference type="Google" id="ProtNLM"/>
    </source>
</evidence>
<accession>F4RG02</accession>
<dbReference type="AlphaFoldDB" id="F4RG02"/>
<proteinExistence type="predicted"/>
<protein>
    <recommendedName>
        <fullName evidence="4">Secreted protein</fullName>
    </recommendedName>
</protein>
<organism evidence="3">
    <name type="scientific">Melampsora larici-populina (strain 98AG31 / pathotype 3-4-7)</name>
    <name type="common">Poplar leaf rust fungus</name>
    <dbReference type="NCBI Taxonomy" id="747676"/>
    <lineage>
        <taxon>Eukaryota</taxon>
        <taxon>Fungi</taxon>
        <taxon>Dikarya</taxon>
        <taxon>Basidiomycota</taxon>
        <taxon>Pucciniomycotina</taxon>
        <taxon>Pucciniomycetes</taxon>
        <taxon>Pucciniales</taxon>
        <taxon>Melampsoraceae</taxon>
        <taxon>Melampsora</taxon>
    </lineage>
</organism>
<keyword evidence="1" id="KW-0732">Signal</keyword>
<dbReference type="GeneID" id="18929788"/>
<dbReference type="HOGENOM" id="CLU_429646_0_0_1"/>
<dbReference type="KEGG" id="mlr:MELLADRAFT_61751"/>
<name>F4RG02_MELLP</name>
<evidence type="ECO:0000313" key="2">
    <source>
        <dbReference type="EMBL" id="EGG08674.1"/>
    </source>
</evidence>
<feature type="chain" id="PRO_5003320765" description="Secreted protein" evidence="1">
    <location>
        <begin position="27"/>
        <end position="695"/>
    </location>
</feature>
<sequence>MSGFSSVLFALHLFPALFVQCGPTHSTDIDHTKTLVENLFVPQLVDKSSFVPDHTSSEVTDTIKGVNKLPSPIKITPYAAFFRKSEVVKAETNNETVKYLADKVMSLVSTLNPTPELWGSWLEGNKATVDDCIRLAVRSFHSEVGCNEKERSWIVGILAAISRYLPPEPEDQQMTEEAEFSKMPWSNQVVLEIQAAANFEFCMTKRFESLWLGEEHISAEESSKGLEELLQRAALLGHYDSTKDAKYPCLLTTIYEPISKHLLKSQLPDNERELSQLINDFKYFFKNTNLGEWEGDYSKAIFQHILNHSSQAQKIFITLLQDYSFFRKIHFPFAKKDMIEYLKFRPEVDESHEYVRMIEGWHEEQTLGKTSEAGGDELLNRVYSHIHSQENERSTLEHHNFLAAFHLIFPCQEAELQESIQRYPEQFRPKHSLRDWSQLYPYGRVPDADFKFGEYQWMLPVKNPDYLQKSVLYQLMNKMQNSKEQNIKDLRTSLRNWPPTSKGVVKNDYYDQAMKNLQGAQKAASVHEVYEMSLEFIYYLVNFESGCAQDFVRKMKDSVVFRTTIQKAAKLLRTARKSTSHEEGSLHIVASRFDGFLQKAENIFKAIQLNGNQQDYTAIEDMAKELKSKDHDFHLTVEGEPLKFKLGKIRFNVKNQEARPYLKENSGEFPSWSLPSPSFMRKVHSLESDIEDLFD</sequence>
<evidence type="ECO:0000256" key="1">
    <source>
        <dbReference type="SAM" id="SignalP"/>
    </source>
</evidence>
<keyword evidence="3" id="KW-1185">Reference proteome</keyword>
<dbReference type="InParanoid" id="F4RG02"/>
<dbReference type="Proteomes" id="UP000001072">
    <property type="component" value="Unassembled WGS sequence"/>
</dbReference>